<name>A0A1T5AD28_9BACT</name>
<sequence>MYPLALIGLPEIGYIIAIASVIFGVTAVLQNPFISKGQKGLWILTILALNWIGLLWYYYVFYFKDKQ</sequence>
<feature type="transmembrane region" description="Helical" evidence="1">
    <location>
        <begin position="41"/>
        <end position="59"/>
    </location>
</feature>
<reference evidence="3" key="1">
    <citation type="submission" date="2017-02" db="EMBL/GenBank/DDBJ databases">
        <authorList>
            <person name="Varghese N."/>
            <person name="Submissions S."/>
        </authorList>
    </citation>
    <scope>NUCLEOTIDE SEQUENCE [LARGE SCALE GENOMIC DNA]</scope>
    <source>
        <strain evidence="3">DSM 24967</strain>
    </source>
</reference>
<keyword evidence="1" id="KW-0812">Transmembrane</keyword>
<keyword evidence="1" id="KW-0472">Membrane</keyword>
<feature type="transmembrane region" description="Helical" evidence="1">
    <location>
        <begin position="12"/>
        <end position="29"/>
    </location>
</feature>
<dbReference type="Proteomes" id="UP000190852">
    <property type="component" value="Unassembled WGS sequence"/>
</dbReference>
<keyword evidence="1" id="KW-1133">Transmembrane helix</keyword>
<evidence type="ECO:0000313" key="2">
    <source>
        <dbReference type="EMBL" id="SKB32932.1"/>
    </source>
</evidence>
<dbReference type="RefSeq" id="WP_068181352.1">
    <property type="nucleotide sequence ID" value="NZ_FUYQ01000003.1"/>
</dbReference>
<accession>A0A1T5AD28</accession>
<organism evidence="2 3">
    <name type="scientific">Parabacteroides chartae</name>
    <dbReference type="NCBI Taxonomy" id="1037355"/>
    <lineage>
        <taxon>Bacteria</taxon>
        <taxon>Pseudomonadati</taxon>
        <taxon>Bacteroidota</taxon>
        <taxon>Bacteroidia</taxon>
        <taxon>Bacteroidales</taxon>
        <taxon>Tannerellaceae</taxon>
        <taxon>Parabacteroides</taxon>
    </lineage>
</organism>
<evidence type="ECO:0000313" key="3">
    <source>
        <dbReference type="Proteomes" id="UP000190852"/>
    </source>
</evidence>
<dbReference type="AlphaFoldDB" id="A0A1T5AD28"/>
<dbReference type="EMBL" id="FUYQ01000003">
    <property type="protein sequence ID" value="SKB32932.1"/>
    <property type="molecule type" value="Genomic_DNA"/>
</dbReference>
<keyword evidence="3" id="KW-1185">Reference proteome</keyword>
<protein>
    <submittedName>
        <fullName evidence="2">Uncharacterized protein</fullName>
    </submittedName>
</protein>
<gene>
    <name evidence="2" type="ORF">SAMN05660349_00611</name>
</gene>
<evidence type="ECO:0000256" key="1">
    <source>
        <dbReference type="SAM" id="Phobius"/>
    </source>
</evidence>
<proteinExistence type="predicted"/>